<dbReference type="PANTHER" id="PTHR30489:SF0">
    <property type="entry name" value="LIPOPROTEIN-RELEASING SYSTEM TRANSMEMBRANE PROTEIN LOLE"/>
    <property type="match status" value="1"/>
</dbReference>
<keyword evidence="6 7" id="KW-0472">Membrane</keyword>
<proteinExistence type="inferred from homology"/>
<evidence type="ECO:0000256" key="3">
    <source>
        <dbReference type="ARBA" id="ARBA00022475"/>
    </source>
</evidence>
<evidence type="ECO:0000256" key="7">
    <source>
        <dbReference type="SAM" id="Phobius"/>
    </source>
</evidence>
<feature type="domain" description="ABC3 transporter permease C-terminal" evidence="8">
    <location>
        <begin position="277"/>
        <end position="398"/>
    </location>
</feature>
<evidence type="ECO:0000256" key="6">
    <source>
        <dbReference type="ARBA" id="ARBA00023136"/>
    </source>
</evidence>
<dbReference type="Pfam" id="PF02687">
    <property type="entry name" value="FtsX"/>
    <property type="match status" value="1"/>
</dbReference>
<feature type="transmembrane region" description="Helical" evidence="7">
    <location>
        <begin position="20"/>
        <end position="46"/>
    </location>
</feature>
<evidence type="ECO:0000256" key="1">
    <source>
        <dbReference type="ARBA" id="ARBA00004651"/>
    </source>
</evidence>
<accession>A0A916NJI9</accession>
<dbReference type="Pfam" id="PF12704">
    <property type="entry name" value="MacB_PCD"/>
    <property type="match status" value="1"/>
</dbReference>
<name>A0A916NJI9_9FLAO</name>
<comment type="subcellular location">
    <subcellularLocation>
        <location evidence="1">Cell membrane</location>
        <topology evidence="1">Multi-pass membrane protein</topology>
    </subcellularLocation>
</comment>
<keyword evidence="11" id="KW-1185">Reference proteome</keyword>
<dbReference type="KEGG" id="ptan:CRYO30217_03023"/>
<feature type="transmembrane region" description="Helical" evidence="7">
    <location>
        <begin position="273"/>
        <end position="300"/>
    </location>
</feature>
<keyword evidence="4 7" id="KW-0812">Transmembrane</keyword>
<evidence type="ECO:0000256" key="5">
    <source>
        <dbReference type="ARBA" id="ARBA00022989"/>
    </source>
</evidence>
<dbReference type="RefSeq" id="WP_258543215.1">
    <property type="nucleotide sequence ID" value="NZ_OU015584.1"/>
</dbReference>
<dbReference type="GO" id="GO:0098797">
    <property type="term" value="C:plasma membrane protein complex"/>
    <property type="evidence" value="ECO:0007669"/>
    <property type="project" value="TreeGrafter"/>
</dbReference>
<reference evidence="10" key="1">
    <citation type="submission" date="2021-04" db="EMBL/GenBank/DDBJ databases">
        <authorList>
            <person name="Rodrigo-Torres L."/>
            <person name="Arahal R. D."/>
            <person name="Lucena T."/>
        </authorList>
    </citation>
    <scope>NUCLEOTIDE SEQUENCE</scope>
    <source>
        <strain evidence="10">AS29M-1</strain>
    </source>
</reference>
<gene>
    <name evidence="10" type="primary">lolE_2</name>
    <name evidence="10" type="ORF">CRYO30217_03023</name>
</gene>
<dbReference type="PANTHER" id="PTHR30489">
    <property type="entry name" value="LIPOPROTEIN-RELEASING SYSTEM TRANSMEMBRANE PROTEIN LOLE"/>
    <property type="match status" value="1"/>
</dbReference>
<dbReference type="GO" id="GO:0044874">
    <property type="term" value="P:lipoprotein localization to outer membrane"/>
    <property type="evidence" value="ECO:0007669"/>
    <property type="project" value="TreeGrafter"/>
</dbReference>
<dbReference type="EMBL" id="OU015584">
    <property type="protein sequence ID" value="CAG5086144.1"/>
    <property type="molecule type" value="Genomic_DNA"/>
</dbReference>
<comment type="similarity">
    <text evidence="2">Belongs to the ABC-4 integral membrane protein family. LolC/E subfamily.</text>
</comment>
<evidence type="ECO:0000313" key="11">
    <source>
        <dbReference type="Proteomes" id="UP000683507"/>
    </source>
</evidence>
<dbReference type="AlphaFoldDB" id="A0A916NJI9"/>
<dbReference type="InterPro" id="IPR003838">
    <property type="entry name" value="ABC3_permease_C"/>
</dbReference>
<feature type="domain" description="MacB-like periplasmic core" evidence="9">
    <location>
        <begin position="25"/>
        <end position="244"/>
    </location>
</feature>
<evidence type="ECO:0000256" key="2">
    <source>
        <dbReference type="ARBA" id="ARBA00005236"/>
    </source>
</evidence>
<keyword evidence="3" id="KW-1003">Cell membrane</keyword>
<dbReference type="Proteomes" id="UP000683507">
    <property type="component" value="Chromosome"/>
</dbReference>
<protein>
    <submittedName>
        <fullName evidence="10">Lipoprotein-releasing system transmembrane protein LolE</fullName>
    </submittedName>
</protein>
<evidence type="ECO:0000313" key="10">
    <source>
        <dbReference type="EMBL" id="CAG5086144.1"/>
    </source>
</evidence>
<keyword evidence="10" id="KW-0449">Lipoprotein</keyword>
<dbReference type="InterPro" id="IPR051447">
    <property type="entry name" value="Lipoprotein-release_system"/>
</dbReference>
<sequence length="407" mass="46266">MKTTFYIARRYFFSRKSKSVINITSAISVLGIFVSTAAMIIVLSGFNGIESLVKELYSHFDPDITFTPAKGKSFHEDEIDFDQLMALEEVAYAYPVIEEITMVKHEEQYVFATMKGVGDVFFQSGLLEKSIFDGEGGIVDYNTAIVGYGVQGKLQVAASDMYDNKVKVYGLLRTEKASKNNQEAFKSQDAYVRGVFSVNPEFDNKFILVSLDFARDLLEYEGDYTKFEVQVNKGFDPFVVKEKILGITGDTFTGKTRYELNEIIFKTNETEKWMVFLILGFIMIISTFNIIASLSMLILDKQKDIKTLISLGASQKMIKQIFILEGLMINFIGAFLGGFVGFAVCWAQIKFHFVKMENSVTDYWPVIVKWQDVLMIFSTVLIIGVVSSYLPVNYLVKRHFSQMFKRS</sequence>
<keyword evidence="5 7" id="KW-1133">Transmembrane helix</keyword>
<feature type="transmembrane region" description="Helical" evidence="7">
    <location>
        <begin position="373"/>
        <end position="396"/>
    </location>
</feature>
<feature type="transmembrane region" description="Helical" evidence="7">
    <location>
        <begin position="321"/>
        <end position="349"/>
    </location>
</feature>
<evidence type="ECO:0000256" key="4">
    <source>
        <dbReference type="ARBA" id="ARBA00022692"/>
    </source>
</evidence>
<dbReference type="InterPro" id="IPR025857">
    <property type="entry name" value="MacB_PCD"/>
</dbReference>
<evidence type="ECO:0000259" key="9">
    <source>
        <dbReference type="Pfam" id="PF12704"/>
    </source>
</evidence>
<organism evidence="10 11">
    <name type="scientific">Parvicella tangerina</name>
    <dbReference type="NCBI Taxonomy" id="2829795"/>
    <lineage>
        <taxon>Bacteria</taxon>
        <taxon>Pseudomonadati</taxon>
        <taxon>Bacteroidota</taxon>
        <taxon>Flavobacteriia</taxon>
        <taxon>Flavobacteriales</taxon>
        <taxon>Parvicellaceae</taxon>
        <taxon>Parvicella</taxon>
    </lineage>
</organism>
<evidence type="ECO:0000259" key="8">
    <source>
        <dbReference type="Pfam" id="PF02687"/>
    </source>
</evidence>